<protein>
    <recommendedName>
        <fullName evidence="2">Coiled-coil domain-containing protein 167</fullName>
    </recommendedName>
</protein>
<evidence type="ECO:0000256" key="1">
    <source>
        <dbReference type="ARBA" id="ARBA00004167"/>
    </source>
</evidence>
<keyword evidence="5" id="KW-0175">Coiled coil</keyword>
<dbReference type="EMBL" id="CAUEEQ010078869">
    <property type="protein sequence ID" value="CAJ0968052.1"/>
    <property type="molecule type" value="Genomic_DNA"/>
</dbReference>
<comment type="caution">
    <text evidence="8">The sequence shown here is derived from an EMBL/GenBank/DDBJ whole genome shotgun (WGS) entry which is preliminary data.</text>
</comment>
<dbReference type="PANTHER" id="PTHR31759">
    <property type="entry name" value="COILED-COIL DOMAIN-CONTAINING PROTEIN 167"/>
    <property type="match status" value="1"/>
</dbReference>
<comment type="subcellular location">
    <subcellularLocation>
        <location evidence="1">Membrane</location>
        <topology evidence="1">Single-pass membrane protein</topology>
    </subcellularLocation>
</comment>
<evidence type="ECO:0000256" key="2">
    <source>
        <dbReference type="ARBA" id="ARBA00022350"/>
    </source>
</evidence>
<name>A0ABN9MMP0_9NEOB</name>
<proteinExistence type="predicted"/>
<dbReference type="PANTHER" id="PTHR31759:SF1">
    <property type="entry name" value="COILED-COIL DOMAIN-CONTAINING PROTEIN 167"/>
    <property type="match status" value="1"/>
</dbReference>
<dbReference type="Proteomes" id="UP001176940">
    <property type="component" value="Unassembled WGS sequence"/>
</dbReference>
<keyword evidence="4 7" id="KW-1133">Transmembrane helix</keyword>
<keyword evidence="3 7" id="KW-0812">Transmembrane</keyword>
<evidence type="ECO:0000256" key="3">
    <source>
        <dbReference type="ARBA" id="ARBA00022692"/>
    </source>
</evidence>
<keyword evidence="6 7" id="KW-0472">Membrane</keyword>
<sequence>MGRKKRERLSLATEIDGVEEKLEACRSNMEDIDYRLRRDELTEEGRKSLEKEKNALTNKMSYYGHEEQPALAKLLAAKCFNPFRRIYIVGRYRSAEEKELKSLRRENRKNAMVSFALFFLIVLVYYYWTM</sequence>
<evidence type="ECO:0000256" key="4">
    <source>
        <dbReference type="ARBA" id="ARBA00022989"/>
    </source>
</evidence>
<evidence type="ECO:0000313" key="8">
    <source>
        <dbReference type="EMBL" id="CAJ0968052.1"/>
    </source>
</evidence>
<evidence type="ECO:0000256" key="7">
    <source>
        <dbReference type="SAM" id="Phobius"/>
    </source>
</evidence>
<gene>
    <name evidence="8" type="ORF">RIMI_LOCUS22750884</name>
</gene>
<organism evidence="8 9">
    <name type="scientific">Ranitomeya imitator</name>
    <name type="common">mimic poison frog</name>
    <dbReference type="NCBI Taxonomy" id="111125"/>
    <lineage>
        <taxon>Eukaryota</taxon>
        <taxon>Metazoa</taxon>
        <taxon>Chordata</taxon>
        <taxon>Craniata</taxon>
        <taxon>Vertebrata</taxon>
        <taxon>Euteleostomi</taxon>
        <taxon>Amphibia</taxon>
        <taxon>Batrachia</taxon>
        <taxon>Anura</taxon>
        <taxon>Neobatrachia</taxon>
        <taxon>Hyloidea</taxon>
        <taxon>Dendrobatidae</taxon>
        <taxon>Dendrobatinae</taxon>
        <taxon>Ranitomeya</taxon>
    </lineage>
</organism>
<reference evidence="8" key="1">
    <citation type="submission" date="2023-07" db="EMBL/GenBank/DDBJ databases">
        <authorList>
            <person name="Stuckert A."/>
        </authorList>
    </citation>
    <scope>NUCLEOTIDE SEQUENCE</scope>
</reference>
<evidence type="ECO:0000256" key="6">
    <source>
        <dbReference type="ARBA" id="ARBA00023136"/>
    </source>
</evidence>
<accession>A0ABN9MMP0</accession>
<evidence type="ECO:0000256" key="5">
    <source>
        <dbReference type="ARBA" id="ARBA00023054"/>
    </source>
</evidence>
<keyword evidence="9" id="KW-1185">Reference proteome</keyword>
<dbReference type="InterPro" id="IPR028194">
    <property type="entry name" value="CC167"/>
</dbReference>
<dbReference type="Pfam" id="PF15188">
    <property type="entry name" value="CCDC-167"/>
    <property type="match status" value="2"/>
</dbReference>
<feature type="transmembrane region" description="Helical" evidence="7">
    <location>
        <begin position="111"/>
        <end position="128"/>
    </location>
</feature>
<evidence type="ECO:0000313" key="9">
    <source>
        <dbReference type="Proteomes" id="UP001176940"/>
    </source>
</evidence>